<keyword evidence="2" id="KW-0472">Membrane</keyword>
<organism evidence="3 4">
    <name type="scientific">Plasmodiophora brassicae</name>
    <name type="common">Clubroot disease agent</name>
    <dbReference type="NCBI Taxonomy" id="37360"/>
    <lineage>
        <taxon>Eukaryota</taxon>
        <taxon>Sar</taxon>
        <taxon>Rhizaria</taxon>
        <taxon>Endomyxa</taxon>
        <taxon>Phytomyxea</taxon>
        <taxon>Plasmodiophorida</taxon>
        <taxon>Plasmodiophoridae</taxon>
        <taxon>Plasmodiophora</taxon>
    </lineage>
</organism>
<name>A0A3P3YHU6_PLABS</name>
<feature type="transmembrane region" description="Helical" evidence="2">
    <location>
        <begin position="552"/>
        <end position="575"/>
    </location>
</feature>
<dbReference type="EMBL" id="OVEO01000012">
    <property type="protein sequence ID" value="SPQ99440.1"/>
    <property type="molecule type" value="Genomic_DNA"/>
</dbReference>
<feature type="region of interest" description="Disordered" evidence="1">
    <location>
        <begin position="281"/>
        <end position="317"/>
    </location>
</feature>
<reference evidence="3 4" key="1">
    <citation type="submission" date="2018-03" db="EMBL/GenBank/DDBJ databases">
        <authorList>
            <person name="Fogelqvist J."/>
        </authorList>
    </citation>
    <scope>NUCLEOTIDE SEQUENCE [LARGE SCALE GENOMIC DNA]</scope>
</reference>
<evidence type="ECO:0000313" key="4">
    <source>
        <dbReference type="Proteomes" id="UP000290189"/>
    </source>
</evidence>
<keyword evidence="2" id="KW-0812">Transmembrane</keyword>
<feature type="compositionally biased region" description="Polar residues" evidence="1">
    <location>
        <begin position="281"/>
        <end position="297"/>
    </location>
</feature>
<evidence type="ECO:0000256" key="2">
    <source>
        <dbReference type="SAM" id="Phobius"/>
    </source>
</evidence>
<accession>A0A3P3YHU6</accession>
<keyword evidence="3" id="KW-0496">Mitochondrion</keyword>
<feature type="region of interest" description="Disordered" evidence="1">
    <location>
        <begin position="510"/>
        <end position="531"/>
    </location>
</feature>
<evidence type="ECO:0000313" key="3">
    <source>
        <dbReference type="EMBL" id="SPQ99440.1"/>
    </source>
</evidence>
<gene>
    <name evidence="3" type="ORF">PLBR_LOCUS6655</name>
</gene>
<feature type="compositionally biased region" description="Low complexity" evidence="1">
    <location>
        <begin position="510"/>
        <end position="525"/>
    </location>
</feature>
<proteinExistence type="predicted"/>
<evidence type="ECO:0000256" key="1">
    <source>
        <dbReference type="SAM" id="MobiDB-lite"/>
    </source>
</evidence>
<geneLocation type="mitochondrion" evidence="3"/>
<sequence>MLPAGKMAGPDGIQMLYPTANDDLSWYSAASWSPNRSIVQTGGATVDPFDSRSVLHGAGSARIVNGLMTTTGSPTLSVANDKYGWGNVELTVYARNPSGLNGTASTGFTIQARSGGASSIDQCSYRCYLAKTYFASRQFGMQKQYLPTYYSASVRTATSSVPYSAFVSRFVGMKLIVRSALNGSTVTVDLYVDYTEGVNGGTWQKVLTRIDANNWPTNSAFTPATYPCNNYSDQGAYPGYTANILTPGKTCMITLTSPENSAQQSEWKWFSIRNIGGVRPSTTSGTLRTVPKQSAKGSLTRKPTMRPPSPTSVRITGTAAGAGDVTSVIRSTITSTAQATSPSSSSRIAAVLTSSAPAAPLALPIGKAFKAYQFTVAARLGTATYSSAEINVDLPRDLANAMALSAGISAARFTGVHLNANADQSTITFYLLPTISPSNLTEMANVAFVLVSALATPTSSLYASLFLGRVTSTIDPSIRARSDLVNLQQCSPGVFAPADTDALHNTCLQPSSSTTPTTRWTSPASNRVPGPGTPRPAGLLASFLTAWTPLEMLLSLAGVALVALVTITCAGVVYCRRRRRRLPGNSSAAQAHMAVHPSSMALPIQTLTSAPQMYFQPQLSTMSMYPTGQTYVAPTLATTSSVGGPAVMPTMAAHRLDARQRRWRAMATAEHDNTYMSSSTDDGDTLPTAPLPAIPPHRSMDRVAE</sequence>
<dbReference type="Proteomes" id="UP000290189">
    <property type="component" value="Unassembled WGS sequence"/>
</dbReference>
<feature type="region of interest" description="Disordered" evidence="1">
    <location>
        <begin position="672"/>
        <end position="705"/>
    </location>
</feature>
<dbReference type="AlphaFoldDB" id="A0A3P3YHU6"/>
<keyword evidence="2" id="KW-1133">Transmembrane helix</keyword>
<protein>
    <submittedName>
        <fullName evidence="3">Uncharacterized protein</fullName>
    </submittedName>
</protein>